<evidence type="ECO:0000313" key="7">
    <source>
        <dbReference type="Proteomes" id="UP000541535"/>
    </source>
</evidence>
<keyword evidence="4" id="KW-1133">Transmembrane helix</keyword>
<proteinExistence type="predicted"/>
<keyword evidence="6" id="KW-0449">Lipoprotein</keyword>
<organism evidence="6 7">
    <name type="scientific">Pseudoduganella violacea</name>
    <dbReference type="NCBI Taxonomy" id="1715466"/>
    <lineage>
        <taxon>Bacteria</taxon>
        <taxon>Pseudomonadati</taxon>
        <taxon>Pseudomonadota</taxon>
        <taxon>Betaproteobacteria</taxon>
        <taxon>Burkholderiales</taxon>
        <taxon>Oxalobacteraceae</taxon>
        <taxon>Telluria group</taxon>
        <taxon>Pseudoduganella</taxon>
    </lineage>
</organism>
<keyword evidence="7" id="KW-1185">Reference proteome</keyword>
<name>A0A7W5FT96_9BURK</name>
<dbReference type="InterPro" id="IPR008816">
    <property type="entry name" value="Gly_zipper_2TM_dom"/>
</dbReference>
<dbReference type="PANTHER" id="PTHR35603:SF2">
    <property type="entry name" value="OUTER MEMBRANE LIPOPROTEIN"/>
    <property type="match status" value="1"/>
</dbReference>
<evidence type="ECO:0000256" key="4">
    <source>
        <dbReference type="SAM" id="Phobius"/>
    </source>
</evidence>
<dbReference type="AlphaFoldDB" id="A0A7W5FT96"/>
<feature type="region of interest" description="Disordered" evidence="3">
    <location>
        <begin position="42"/>
        <end position="86"/>
    </location>
</feature>
<evidence type="ECO:0000256" key="2">
    <source>
        <dbReference type="ARBA" id="ARBA00023136"/>
    </source>
</evidence>
<dbReference type="RefSeq" id="WP_183440484.1">
    <property type="nucleotide sequence ID" value="NZ_JACHXD010000003.1"/>
</dbReference>
<dbReference type="Proteomes" id="UP000541535">
    <property type="component" value="Unassembled WGS sequence"/>
</dbReference>
<keyword evidence="2 4" id="KW-0472">Membrane</keyword>
<keyword evidence="4" id="KW-0812">Transmembrane</keyword>
<feature type="compositionally biased region" description="Polar residues" evidence="3">
    <location>
        <begin position="42"/>
        <end position="58"/>
    </location>
</feature>
<feature type="transmembrane region" description="Helical" evidence="4">
    <location>
        <begin position="16"/>
        <end position="36"/>
    </location>
</feature>
<dbReference type="GO" id="GO:0019867">
    <property type="term" value="C:outer membrane"/>
    <property type="evidence" value="ECO:0007669"/>
    <property type="project" value="InterPro"/>
</dbReference>
<sequence>MTPLIPPASKQPLHPLLMTAAVAVLLFCSVGIAALMDWLPSSSGHSTPAATPSLSAPVSESAAPDGHGAAGSSAPLPPAPPPGASLRAQHYAAAPAGNGGGAAHDAAQAVAAPAVCRHCGVVESVRTIRTRANGSGVGAAGGAVVGGLLGHQIGGGSGRDLATMAGAIGGAVVGNQVEGNMNARTSYEVTVRLDDGKRRTVHSAAAWQQGERIRIVQGQLRHG</sequence>
<reference evidence="6 7" key="1">
    <citation type="submission" date="2020-08" db="EMBL/GenBank/DDBJ databases">
        <title>Genomic Encyclopedia of Type Strains, Phase III (KMG-III): the genomes of soil and plant-associated and newly described type strains.</title>
        <authorList>
            <person name="Whitman W."/>
        </authorList>
    </citation>
    <scope>NUCLEOTIDE SEQUENCE [LARGE SCALE GENOMIC DNA]</scope>
    <source>
        <strain evidence="6 7">CECT 8897</strain>
    </source>
</reference>
<comment type="subcellular location">
    <subcellularLocation>
        <location evidence="1">Membrane</location>
    </subcellularLocation>
</comment>
<dbReference type="InterPro" id="IPR051407">
    <property type="entry name" value="Bact_OM_lipoprot/Surf_antigen"/>
</dbReference>
<evidence type="ECO:0000313" key="6">
    <source>
        <dbReference type="EMBL" id="MBB3118594.1"/>
    </source>
</evidence>
<evidence type="ECO:0000256" key="1">
    <source>
        <dbReference type="ARBA" id="ARBA00004370"/>
    </source>
</evidence>
<accession>A0A7W5FT96</accession>
<gene>
    <name evidence="6" type="ORF">FHS03_001625</name>
</gene>
<feature type="domain" description="Glycine zipper 2TM" evidence="5">
    <location>
        <begin position="138"/>
        <end position="178"/>
    </location>
</feature>
<comment type="caution">
    <text evidence="6">The sequence shown here is derived from an EMBL/GenBank/DDBJ whole genome shotgun (WGS) entry which is preliminary data.</text>
</comment>
<protein>
    <submittedName>
        <fullName evidence="6">Outer membrane lipoprotein SlyB</fullName>
    </submittedName>
</protein>
<evidence type="ECO:0000259" key="5">
    <source>
        <dbReference type="Pfam" id="PF05433"/>
    </source>
</evidence>
<dbReference type="EMBL" id="JACHXD010000003">
    <property type="protein sequence ID" value="MBB3118594.1"/>
    <property type="molecule type" value="Genomic_DNA"/>
</dbReference>
<dbReference type="Pfam" id="PF05433">
    <property type="entry name" value="Rick_17kDa_Anti"/>
    <property type="match status" value="1"/>
</dbReference>
<evidence type="ECO:0000256" key="3">
    <source>
        <dbReference type="SAM" id="MobiDB-lite"/>
    </source>
</evidence>
<dbReference type="PANTHER" id="PTHR35603">
    <property type="match status" value="1"/>
</dbReference>